<proteinExistence type="predicted"/>
<dbReference type="AlphaFoldDB" id="A0A9D4SRD0"/>
<keyword evidence="3" id="KW-1185">Reference proteome</keyword>
<organism evidence="2 3">
    <name type="scientific">Rhipicephalus sanguineus</name>
    <name type="common">Brown dog tick</name>
    <name type="synonym">Ixodes sanguineus</name>
    <dbReference type="NCBI Taxonomy" id="34632"/>
    <lineage>
        <taxon>Eukaryota</taxon>
        <taxon>Metazoa</taxon>
        <taxon>Ecdysozoa</taxon>
        <taxon>Arthropoda</taxon>
        <taxon>Chelicerata</taxon>
        <taxon>Arachnida</taxon>
        <taxon>Acari</taxon>
        <taxon>Parasitiformes</taxon>
        <taxon>Ixodida</taxon>
        <taxon>Ixodoidea</taxon>
        <taxon>Ixodidae</taxon>
        <taxon>Rhipicephalinae</taxon>
        <taxon>Rhipicephalus</taxon>
        <taxon>Rhipicephalus</taxon>
    </lineage>
</organism>
<comment type="caution">
    <text evidence="2">The sequence shown here is derived from an EMBL/GenBank/DDBJ whole genome shotgun (WGS) entry which is preliminary data.</text>
</comment>
<gene>
    <name evidence="2" type="ORF">HPB52_018441</name>
</gene>
<feature type="region of interest" description="Disordered" evidence="1">
    <location>
        <begin position="44"/>
        <end position="64"/>
    </location>
</feature>
<evidence type="ECO:0000256" key="1">
    <source>
        <dbReference type="SAM" id="MobiDB-lite"/>
    </source>
</evidence>
<reference evidence="2" key="2">
    <citation type="submission" date="2021-09" db="EMBL/GenBank/DDBJ databases">
        <authorList>
            <person name="Jia N."/>
            <person name="Wang J."/>
            <person name="Shi W."/>
            <person name="Du L."/>
            <person name="Sun Y."/>
            <person name="Zhan W."/>
            <person name="Jiang J."/>
            <person name="Wang Q."/>
            <person name="Zhang B."/>
            <person name="Ji P."/>
            <person name="Sakyi L.B."/>
            <person name="Cui X."/>
            <person name="Yuan T."/>
            <person name="Jiang B."/>
            <person name="Yang W."/>
            <person name="Lam T.T.-Y."/>
            <person name="Chang Q."/>
            <person name="Ding S."/>
            <person name="Wang X."/>
            <person name="Zhu J."/>
            <person name="Ruan X."/>
            <person name="Zhao L."/>
            <person name="Wei J."/>
            <person name="Que T."/>
            <person name="Du C."/>
            <person name="Cheng J."/>
            <person name="Dai P."/>
            <person name="Han X."/>
            <person name="Huang E."/>
            <person name="Gao Y."/>
            <person name="Liu J."/>
            <person name="Shao H."/>
            <person name="Ye R."/>
            <person name="Li L."/>
            <person name="Wei W."/>
            <person name="Wang X."/>
            <person name="Wang C."/>
            <person name="Huo Q."/>
            <person name="Li W."/>
            <person name="Guo W."/>
            <person name="Chen H."/>
            <person name="Chen S."/>
            <person name="Zhou L."/>
            <person name="Zhou L."/>
            <person name="Ni X."/>
            <person name="Tian J."/>
            <person name="Zhou Y."/>
            <person name="Sheng Y."/>
            <person name="Liu T."/>
            <person name="Pan Y."/>
            <person name="Xia L."/>
            <person name="Li J."/>
            <person name="Zhao F."/>
            <person name="Cao W."/>
        </authorList>
    </citation>
    <scope>NUCLEOTIDE SEQUENCE</scope>
    <source>
        <strain evidence="2">Rsan-2018</strain>
        <tissue evidence="2">Larvae</tissue>
    </source>
</reference>
<protein>
    <submittedName>
        <fullName evidence="2">Uncharacterized protein</fullName>
    </submittedName>
</protein>
<dbReference type="Proteomes" id="UP000821837">
    <property type="component" value="Unassembled WGS sequence"/>
</dbReference>
<feature type="compositionally biased region" description="Basic and acidic residues" evidence="1">
    <location>
        <begin position="49"/>
        <end position="64"/>
    </location>
</feature>
<name>A0A9D4SRD0_RHISA</name>
<dbReference type="EMBL" id="JABSTV010001253">
    <property type="protein sequence ID" value="KAH7944335.1"/>
    <property type="molecule type" value="Genomic_DNA"/>
</dbReference>
<accession>A0A9D4SRD0</accession>
<reference evidence="2" key="1">
    <citation type="journal article" date="2020" name="Cell">
        <title>Large-Scale Comparative Analyses of Tick Genomes Elucidate Their Genetic Diversity and Vector Capacities.</title>
        <authorList>
            <consortium name="Tick Genome and Microbiome Consortium (TIGMIC)"/>
            <person name="Jia N."/>
            <person name="Wang J."/>
            <person name="Shi W."/>
            <person name="Du L."/>
            <person name="Sun Y."/>
            <person name="Zhan W."/>
            <person name="Jiang J.F."/>
            <person name="Wang Q."/>
            <person name="Zhang B."/>
            <person name="Ji P."/>
            <person name="Bell-Sakyi L."/>
            <person name="Cui X.M."/>
            <person name="Yuan T.T."/>
            <person name="Jiang B.G."/>
            <person name="Yang W.F."/>
            <person name="Lam T.T."/>
            <person name="Chang Q.C."/>
            <person name="Ding S.J."/>
            <person name="Wang X.J."/>
            <person name="Zhu J.G."/>
            <person name="Ruan X.D."/>
            <person name="Zhao L."/>
            <person name="Wei J.T."/>
            <person name="Ye R.Z."/>
            <person name="Que T.C."/>
            <person name="Du C.H."/>
            <person name="Zhou Y.H."/>
            <person name="Cheng J.X."/>
            <person name="Dai P.F."/>
            <person name="Guo W.B."/>
            <person name="Han X.H."/>
            <person name="Huang E.J."/>
            <person name="Li L.F."/>
            <person name="Wei W."/>
            <person name="Gao Y.C."/>
            <person name="Liu J.Z."/>
            <person name="Shao H.Z."/>
            <person name="Wang X."/>
            <person name="Wang C.C."/>
            <person name="Yang T.C."/>
            <person name="Huo Q.B."/>
            <person name="Li W."/>
            <person name="Chen H.Y."/>
            <person name="Chen S.E."/>
            <person name="Zhou L.G."/>
            <person name="Ni X.B."/>
            <person name="Tian J.H."/>
            <person name="Sheng Y."/>
            <person name="Liu T."/>
            <person name="Pan Y.S."/>
            <person name="Xia L.Y."/>
            <person name="Li J."/>
            <person name="Zhao F."/>
            <person name="Cao W.C."/>
        </authorList>
    </citation>
    <scope>NUCLEOTIDE SEQUENCE</scope>
    <source>
        <strain evidence="2">Rsan-2018</strain>
    </source>
</reference>
<sequence>MAKAVDCLCLEQSYNTIPNRIHLWIIDRPDATAAEKAAELAKTYASRHASQESEGGTHDGVSETRRGEYVPKAFETQPPTVPWPTAIPTVASNVHFGSTQYIPPDSGCSHLSIGTTLPRRRSCYERAVAHHRNSSHRLDPKHDYLGKVLQKRAEMKCRACDLLCSALSLAGVPLRTTRRVTQRSPTRPKSAAAPSPS</sequence>
<feature type="region of interest" description="Disordered" evidence="1">
    <location>
        <begin position="177"/>
        <end position="197"/>
    </location>
</feature>
<evidence type="ECO:0000313" key="3">
    <source>
        <dbReference type="Proteomes" id="UP000821837"/>
    </source>
</evidence>
<evidence type="ECO:0000313" key="2">
    <source>
        <dbReference type="EMBL" id="KAH7944335.1"/>
    </source>
</evidence>